<evidence type="ECO:0000313" key="4">
    <source>
        <dbReference type="Proteomes" id="UP001225316"/>
    </source>
</evidence>
<evidence type="ECO:0000256" key="1">
    <source>
        <dbReference type="SAM" id="MobiDB-lite"/>
    </source>
</evidence>
<dbReference type="RefSeq" id="WP_308950633.1">
    <property type="nucleotide sequence ID" value="NZ_JARXHW010000025.1"/>
</dbReference>
<dbReference type="EMBL" id="JARXHW010000025">
    <property type="protein sequence ID" value="MDQ8208161.1"/>
    <property type="molecule type" value="Genomic_DNA"/>
</dbReference>
<evidence type="ECO:0000313" key="3">
    <source>
        <dbReference type="EMBL" id="MDQ8208161.1"/>
    </source>
</evidence>
<comment type="caution">
    <text evidence="3">The sequence shown here is derived from an EMBL/GenBank/DDBJ whole genome shotgun (WGS) entry which is preliminary data.</text>
</comment>
<feature type="compositionally biased region" description="Basic and acidic residues" evidence="1">
    <location>
        <begin position="47"/>
        <end position="72"/>
    </location>
</feature>
<keyword evidence="4" id="KW-1185">Reference proteome</keyword>
<name>A0ABU1AVP9_9BACT</name>
<gene>
    <name evidence="3" type="ORF">QEH52_11620</name>
</gene>
<proteinExistence type="predicted"/>
<organism evidence="3 4">
    <name type="scientific">Thalassobacterium maritimum</name>
    <dbReference type="NCBI Taxonomy" id="3041265"/>
    <lineage>
        <taxon>Bacteria</taxon>
        <taxon>Pseudomonadati</taxon>
        <taxon>Verrucomicrobiota</taxon>
        <taxon>Opitutia</taxon>
        <taxon>Puniceicoccales</taxon>
        <taxon>Coraliomargaritaceae</taxon>
        <taxon>Thalassobacterium</taxon>
    </lineage>
</organism>
<protein>
    <submittedName>
        <fullName evidence="3">Uncharacterized protein</fullName>
    </submittedName>
</protein>
<feature type="signal peptide" evidence="2">
    <location>
        <begin position="1"/>
        <end position="19"/>
    </location>
</feature>
<reference evidence="3 4" key="1">
    <citation type="submission" date="2023-04" db="EMBL/GenBank/DDBJ databases">
        <title>A novel bacteria isolated from coastal sediment.</title>
        <authorList>
            <person name="Liu X.-J."/>
            <person name="Du Z.-J."/>
        </authorList>
    </citation>
    <scope>NUCLEOTIDE SEQUENCE [LARGE SCALE GENOMIC DNA]</scope>
    <source>
        <strain evidence="3 4">SDUM461003</strain>
    </source>
</reference>
<feature type="region of interest" description="Disordered" evidence="1">
    <location>
        <begin position="47"/>
        <end position="79"/>
    </location>
</feature>
<accession>A0ABU1AVP9</accession>
<sequence>MKQLLIPFLFLAAVMTAQAGAECASEGHVAKADAKSLPCDMPKKADCADKKDCGDKKADCADKKADCGEKPSESAALPMPKMSCCAAK</sequence>
<evidence type="ECO:0000256" key="2">
    <source>
        <dbReference type="SAM" id="SignalP"/>
    </source>
</evidence>
<dbReference type="Proteomes" id="UP001225316">
    <property type="component" value="Unassembled WGS sequence"/>
</dbReference>
<feature type="chain" id="PRO_5047139568" evidence="2">
    <location>
        <begin position="20"/>
        <end position="88"/>
    </location>
</feature>
<keyword evidence="2" id="KW-0732">Signal</keyword>